<proteinExistence type="inferred from homology"/>
<evidence type="ECO:0000256" key="5">
    <source>
        <dbReference type="PIRNR" id="PIRNR038994"/>
    </source>
</evidence>
<dbReference type="GO" id="GO:0008448">
    <property type="term" value="F:N-acetylglucosamine-6-phosphate deacetylase activity"/>
    <property type="evidence" value="ECO:0007669"/>
    <property type="project" value="UniProtKB-EC"/>
</dbReference>
<protein>
    <submittedName>
        <fullName evidence="10">N-acetylglucosamine-6-phosphate deacetylase</fullName>
        <ecNumber evidence="10">3.5.1.25</ecNumber>
    </submittedName>
</protein>
<dbReference type="CDD" id="cd00854">
    <property type="entry name" value="NagA"/>
    <property type="match status" value="1"/>
</dbReference>
<reference evidence="10" key="2">
    <citation type="journal article" date="2021" name="PeerJ">
        <title>Extensive microbial diversity within the chicken gut microbiome revealed by metagenomics and culture.</title>
        <authorList>
            <person name="Gilroy R."/>
            <person name="Ravi A."/>
            <person name="Getino M."/>
            <person name="Pursley I."/>
            <person name="Horton D.L."/>
            <person name="Alikhan N.F."/>
            <person name="Baker D."/>
            <person name="Gharbi K."/>
            <person name="Hall N."/>
            <person name="Watson M."/>
            <person name="Adriaenssens E.M."/>
            <person name="Foster-Nyarko E."/>
            <person name="Jarju S."/>
            <person name="Secka A."/>
            <person name="Antonio M."/>
            <person name="Oren A."/>
            <person name="Chaudhuri R.R."/>
            <person name="La Ragione R."/>
            <person name="Hildebrand F."/>
            <person name="Pallen M.J."/>
        </authorList>
    </citation>
    <scope>NUCLEOTIDE SEQUENCE</scope>
    <source>
        <strain evidence="10">ChiSxjej2B14-8506</strain>
    </source>
</reference>
<evidence type="ECO:0000256" key="2">
    <source>
        <dbReference type="ARBA" id="ARBA00022723"/>
    </source>
</evidence>
<name>A0A9D1S5X3_9FIRM</name>
<dbReference type="AlphaFoldDB" id="A0A9D1S5X3"/>
<evidence type="ECO:0000313" key="10">
    <source>
        <dbReference type="EMBL" id="HIU47722.1"/>
    </source>
</evidence>
<feature type="binding site" evidence="7">
    <location>
        <position position="250"/>
    </location>
    <ligand>
        <name>substrate</name>
    </ligand>
</feature>
<comment type="similarity">
    <text evidence="1 5">Belongs to the metallo-dependent hydrolases superfamily. NagA family.</text>
</comment>
<accession>A0A9D1S5X3</accession>
<feature type="active site" description="Proton donor/acceptor" evidence="6">
    <location>
        <position position="273"/>
    </location>
</feature>
<evidence type="ECO:0000256" key="3">
    <source>
        <dbReference type="ARBA" id="ARBA00022801"/>
    </source>
</evidence>
<comment type="cofactor">
    <cofactor evidence="8">
        <name>a divalent metal cation</name>
        <dbReference type="ChEBI" id="CHEBI:60240"/>
    </cofactor>
    <text evidence="8">Binds 1 divalent metal cation per subunit.</text>
</comment>
<keyword evidence="4 5" id="KW-0119">Carbohydrate metabolism</keyword>
<feature type="binding site" evidence="7">
    <location>
        <position position="140"/>
    </location>
    <ligand>
        <name>substrate</name>
    </ligand>
</feature>
<feature type="binding site" evidence="8">
    <location>
        <position position="129"/>
    </location>
    <ligand>
        <name>Zn(2+)</name>
        <dbReference type="ChEBI" id="CHEBI:29105"/>
    </ligand>
</feature>
<dbReference type="GO" id="GO:0006046">
    <property type="term" value="P:N-acetylglucosamine catabolic process"/>
    <property type="evidence" value="ECO:0007669"/>
    <property type="project" value="TreeGrafter"/>
</dbReference>
<dbReference type="PANTHER" id="PTHR11113">
    <property type="entry name" value="N-ACETYLGLUCOSAMINE-6-PHOSPHATE DEACETYLASE"/>
    <property type="match status" value="1"/>
</dbReference>
<evidence type="ECO:0000256" key="4">
    <source>
        <dbReference type="ARBA" id="ARBA00023277"/>
    </source>
</evidence>
<dbReference type="Proteomes" id="UP000824123">
    <property type="component" value="Unassembled WGS sequence"/>
</dbReference>
<gene>
    <name evidence="10" type="primary">nagA</name>
    <name evidence="10" type="ORF">IAC59_10785</name>
</gene>
<dbReference type="SUPFAM" id="SSF51338">
    <property type="entry name" value="Composite domain of metallo-dependent hydrolases"/>
    <property type="match status" value="1"/>
</dbReference>
<dbReference type="InterPro" id="IPR032466">
    <property type="entry name" value="Metal_Hydrolase"/>
</dbReference>
<dbReference type="PANTHER" id="PTHR11113:SF14">
    <property type="entry name" value="N-ACETYLGLUCOSAMINE-6-PHOSPHATE DEACETYLASE"/>
    <property type="match status" value="1"/>
</dbReference>
<evidence type="ECO:0000256" key="1">
    <source>
        <dbReference type="ARBA" id="ARBA00010716"/>
    </source>
</evidence>
<sequence>MIISNAKMLLGDRFVTGMEVRINGDRIAELGVALGGSDERLDAGGRVLAPGYCDIHIHGYGGHDTMDGAEAVLEMSRGLATRGCTTFLATTCSAPVEPSAFAVRGVKRAMQVQRAQGCQGAQIAGCHMEGPFINDAKRGAQDPNGILRPSAETYEQIVGEAGDIVRLMTIAPEIEGARELCLYVRPNVRLAVGHSIATAEQVEQAASWGCSQITHMFNGMNALHHREPGVPGQALADDNYSVQLIADLVHLHRSTLRLCYNAKGYERCILITDSMSATSMGDGRYMLGALDVIVKNGEARLPEGNLAGSTLTIDRAVRNMIETVKVPAEQALQMASRIPAHSIGLDDRGIIAAGRRADLVLLDADWSVARTIVEGKTVYTK</sequence>
<dbReference type="InterPro" id="IPR003764">
    <property type="entry name" value="GlcNAc_6-P_deAcase"/>
</dbReference>
<evidence type="ECO:0000256" key="8">
    <source>
        <dbReference type="PIRSR" id="PIRSR038994-3"/>
    </source>
</evidence>
<feature type="binding site" evidence="8">
    <location>
        <position position="215"/>
    </location>
    <ligand>
        <name>Zn(2+)</name>
        <dbReference type="ChEBI" id="CHEBI:29105"/>
    </ligand>
</feature>
<keyword evidence="3 5" id="KW-0378">Hydrolase</keyword>
<dbReference type="NCBIfam" id="TIGR00221">
    <property type="entry name" value="nagA"/>
    <property type="match status" value="1"/>
</dbReference>
<dbReference type="Gene3D" id="3.20.20.140">
    <property type="entry name" value="Metal-dependent hydrolases"/>
    <property type="match status" value="1"/>
</dbReference>
<dbReference type="Pfam" id="PF01979">
    <property type="entry name" value="Amidohydro_1"/>
    <property type="match status" value="1"/>
</dbReference>
<evidence type="ECO:0000256" key="7">
    <source>
        <dbReference type="PIRSR" id="PIRSR038994-2"/>
    </source>
</evidence>
<dbReference type="EC" id="3.5.1.25" evidence="10"/>
<dbReference type="Gene3D" id="2.30.40.10">
    <property type="entry name" value="Urease, subunit C, domain 1"/>
    <property type="match status" value="1"/>
</dbReference>
<feature type="binding site" evidence="7">
    <location>
        <position position="226"/>
    </location>
    <ligand>
        <name>substrate</name>
    </ligand>
</feature>
<reference evidence="10" key="1">
    <citation type="submission" date="2020-10" db="EMBL/GenBank/DDBJ databases">
        <authorList>
            <person name="Gilroy R."/>
        </authorList>
    </citation>
    <scope>NUCLEOTIDE SEQUENCE</scope>
    <source>
        <strain evidence="10">ChiSxjej2B14-8506</strain>
    </source>
</reference>
<evidence type="ECO:0000256" key="6">
    <source>
        <dbReference type="PIRSR" id="PIRSR038994-1"/>
    </source>
</evidence>
<evidence type="ECO:0000259" key="9">
    <source>
        <dbReference type="Pfam" id="PF01979"/>
    </source>
</evidence>
<dbReference type="GO" id="GO:0046872">
    <property type="term" value="F:metal ion binding"/>
    <property type="evidence" value="ECO:0007669"/>
    <property type="project" value="UniProtKB-KW"/>
</dbReference>
<feature type="domain" description="Amidohydrolase-related" evidence="9">
    <location>
        <begin position="48"/>
        <end position="378"/>
    </location>
</feature>
<feature type="binding site" evidence="7">
    <location>
        <begin position="306"/>
        <end position="308"/>
    </location>
    <ligand>
        <name>substrate</name>
    </ligand>
</feature>
<dbReference type="PIRSF" id="PIRSF038994">
    <property type="entry name" value="NagA"/>
    <property type="match status" value="1"/>
</dbReference>
<feature type="binding site" evidence="8">
    <location>
        <position position="194"/>
    </location>
    <ligand>
        <name>Zn(2+)</name>
        <dbReference type="ChEBI" id="CHEBI:29105"/>
    </ligand>
</feature>
<keyword evidence="2 8" id="KW-0479">Metal-binding</keyword>
<dbReference type="SUPFAM" id="SSF51556">
    <property type="entry name" value="Metallo-dependent hydrolases"/>
    <property type="match status" value="1"/>
</dbReference>
<organism evidence="10 11">
    <name type="scientific">Candidatus Fimadaptatus faecigallinarum</name>
    <dbReference type="NCBI Taxonomy" id="2840814"/>
    <lineage>
        <taxon>Bacteria</taxon>
        <taxon>Bacillati</taxon>
        <taxon>Bacillota</taxon>
        <taxon>Clostridia</taxon>
        <taxon>Eubacteriales</taxon>
        <taxon>Candidatus Fimadaptatus</taxon>
    </lineage>
</organism>
<dbReference type="EMBL" id="DVNK01000065">
    <property type="protein sequence ID" value="HIU47722.1"/>
    <property type="molecule type" value="Genomic_DNA"/>
</dbReference>
<comment type="caution">
    <text evidence="10">The sequence shown here is derived from an EMBL/GenBank/DDBJ whole genome shotgun (WGS) entry which is preliminary data.</text>
</comment>
<dbReference type="InterPro" id="IPR011059">
    <property type="entry name" value="Metal-dep_hydrolase_composite"/>
</dbReference>
<feature type="binding site" evidence="7">
    <location>
        <begin position="218"/>
        <end position="219"/>
    </location>
    <ligand>
        <name>substrate</name>
    </ligand>
</feature>
<dbReference type="InterPro" id="IPR006680">
    <property type="entry name" value="Amidohydro-rel"/>
</dbReference>
<evidence type="ECO:0000313" key="11">
    <source>
        <dbReference type="Proteomes" id="UP000824123"/>
    </source>
</evidence>